<protein>
    <submittedName>
        <fullName evidence="3">DCB domain-containing protein</fullName>
    </submittedName>
</protein>
<evidence type="ECO:0000313" key="1">
    <source>
        <dbReference type="EMBL" id="VDM45143.1"/>
    </source>
</evidence>
<dbReference type="AlphaFoldDB" id="A0A183UZA2"/>
<evidence type="ECO:0000313" key="2">
    <source>
        <dbReference type="Proteomes" id="UP000050794"/>
    </source>
</evidence>
<accession>A0A183UZA2</accession>
<proteinExistence type="predicted"/>
<reference evidence="1 2" key="2">
    <citation type="submission" date="2018-11" db="EMBL/GenBank/DDBJ databases">
        <authorList>
            <consortium name="Pathogen Informatics"/>
        </authorList>
    </citation>
    <scope>NUCLEOTIDE SEQUENCE [LARGE SCALE GENOMIC DNA]</scope>
</reference>
<organism evidence="2 3">
    <name type="scientific">Toxocara canis</name>
    <name type="common">Canine roundworm</name>
    <dbReference type="NCBI Taxonomy" id="6265"/>
    <lineage>
        <taxon>Eukaryota</taxon>
        <taxon>Metazoa</taxon>
        <taxon>Ecdysozoa</taxon>
        <taxon>Nematoda</taxon>
        <taxon>Chromadorea</taxon>
        <taxon>Rhabditida</taxon>
        <taxon>Spirurina</taxon>
        <taxon>Ascaridomorpha</taxon>
        <taxon>Ascaridoidea</taxon>
        <taxon>Toxocaridae</taxon>
        <taxon>Toxocara</taxon>
    </lineage>
</organism>
<keyword evidence="2" id="KW-1185">Reference proteome</keyword>
<sequence length="156" mass="17239">MEGLLHSLASNAGSKYGELSTAASSAREMAVREGEAVAPHILRARCLTAVEIALNTKQAKFCQTATDALQAMIRDQRFEREDVTETENESCAMQVLHALNGMPTWKPQYQCRILTIIVEMMCNGSGRTAVAAVNSALQVSMKEFLKLRWWTDCELA</sequence>
<dbReference type="EMBL" id="UYWY01021914">
    <property type="protein sequence ID" value="VDM45143.1"/>
    <property type="molecule type" value="Genomic_DNA"/>
</dbReference>
<dbReference type="WBParaSite" id="TCNE_0001382201-mRNA-1">
    <property type="protein sequence ID" value="TCNE_0001382201-mRNA-1"/>
    <property type="gene ID" value="TCNE_0001382201"/>
</dbReference>
<reference evidence="3" key="1">
    <citation type="submission" date="2016-06" db="UniProtKB">
        <authorList>
            <consortium name="WormBaseParasite"/>
        </authorList>
    </citation>
    <scope>IDENTIFICATION</scope>
</reference>
<evidence type="ECO:0000313" key="3">
    <source>
        <dbReference type="WBParaSite" id="TCNE_0001382201-mRNA-1"/>
    </source>
</evidence>
<dbReference type="Proteomes" id="UP000050794">
    <property type="component" value="Unassembled WGS sequence"/>
</dbReference>
<name>A0A183UZA2_TOXCA</name>
<gene>
    <name evidence="1" type="ORF">TCNE_LOCUS13822</name>
</gene>